<dbReference type="VEuPathDB" id="FungiDB:GMDG_02025"/>
<reference evidence="1" key="1">
    <citation type="submission" date="2016-03" db="EMBL/GenBank/DDBJ databases">
        <title>Updated assembly of Pseudogymnoascus destructans, the fungus causing white-nose syndrome of bats.</title>
        <authorList>
            <person name="Palmer J.M."/>
            <person name="Drees K.P."/>
            <person name="Foster J.T."/>
            <person name="Lindner D.L."/>
        </authorList>
    </citation>
    <scope>NUCLEOTIDE SEQUENCE [LARGE SCALE GENOMIC DNA]</scope>
    <source>
        <strain evidence="1">20631-21</strain>
    </source>
</reference>
<dbReference type="OrthoDB" id="6161812at2759"/>
<dbReference type="EMBL" id="KV441396">
    <property type="protein sequence ID" value="OAF58449.1"/>
    <property type="molecule type" value="Genomic_DNA"/>
</dbReference>
<accession>A0A177A8H1</accession>
<evidence type="ECO:0000313" key="1">
    <source>
        <dbReference type="EMBL" id="OAF58449.1"/>
    </source>
</evidence>
<dbReference type="AlphaFoldDB" id="A0A177A8H1"/>
<gene>
    <name evidence="1" type="ORF">VC83_04990</name>
</gene>
<dbReference type="Proteomes" id="UP000077154">
    <property type="component" value="Unassembled WGS sequence"/>
</dbReference>
<dbReference type="GeneID" id="36288058"/>
<name>A0A177A8H1_9PEZI</name>
<protein>
    <submittedName>
        <fullName evidence="1">Uncharacterized protein</fullName>
    </submittedName>
</protein>
<proteinExistence type="predicted"/>
<sequence>MEKHIEQAWVSGKEMERLKSELFTFHTITVPYSFLKCHAGNNTPQNANAHILALSYAFACSSSPRDLIALLNALIIPSYIISLSRNVPVKIAPSLIGKRAFRSSRESKEGLPWKGIHRAFGLTFPRGERSIEALQVRYCTKLKNRDSKSDNK</sequence>
<dbReference type="RefSeq" id="XP_024323734.1">
    <property type="nucleotide sequence ID" value="XM_024468616.1"/>
</dbReference>
<organism evidence="1">
    <name type="scientific">Pseudogymnoascus destructans</name>
    <dbReference type="NCBI Taxonomy" id="655981"/>
    <lineage>
        <taxon>Eukaryota</taxon>
        <taxon>Fungi</taxon>
        <taxon>Dikarya</taxon>
        <taxon>Ascomycota</taxon>
        <taxon>Pezizomycotina</taxon>
        <taxon>Leotiomycetes</taxon>
        <taxon>Thelebolales</taxon>
        <taxon>Thelebolaceae</taxon>
        <taxon>Pseudogymnoascus</taxon>
    </lineage>
</organism>